<gene>
    <name evidence="3" type="ORF">NWP17_11045</name>
</gene>
<dbReference type="EMBL" id="JANQDH010000075">
    <property type="protein sequence ID" value="MDH6060971.1"/>
    <property type="molecule type" value="Genomic_DNA"/>
</dbReference>
<evidence type="ECO:0000256" key="1">
    <source>
        <dbReference type="SAM" id="Coils"/>
    </source>
</evidence>
<sequence>MDEITLVPVTGAAADAQKKEYAITLRFENKGITEKYSIKTKPSAKSELVRFSEKSILQNLSVREVVTGLDHAADLMFLAYNALAKRALQATVSGLQKSLLDATLEATVTMGVFKTKSAAIADDAFNACTWMIKGKESLALKQLQRCGDTATQMADEAEKLAARFQKIVDASQKAAEAAIEEKVSDQNTKKKLQEKLNQIKVFQAKTQELQKNIEADLKNAQKEYEEAREREKVEGERAFITGIVGATVGALAAGVGSVAQAVIAIQSPVGLPGGYVPPSQAGGNQPSTQAPSPEAQQKKENLSQQLREKEEARSAINEEKRENDAKLEKAEKIIKDPAAPAQLKADAEKDKADAEAKRADIEKRLKGAEEAVKTLLSGLSDVSKQLQQISSQSYSAAETASKQKMAYYEHRNQLAAENREALASLAQYVVELKYTNEETNNIEMAIKSLEFAIQALQGVVSALSQTTKFWRHMERYCREELGSNNFTDDLRFMIQYFTLEERQDHYSSEEFIKPALVNIAQWVALNSVCSQYLEAVNEVYGKVNKNHGNPPSDDQAAAQVAKLAQAVLTSAEKEQAAIDDEINSFRHQMQTITVQAQTVR</sequence>
<feature type="compositionally biased region" description="Basic and acidic residues" evidence="2">
    <location>
        <begin position="296"/>
        <end position="335"/>
    </location>
</feature>
<feature type="compositionally biased region" description="Polar residues" evidence="2">
    <location>
        <begin position="281"/>
        <end position="295"/>
    </location>
</feature>
<dbReference type="RefSeq" id="WP_280654961.1">
    <property type="nucleotide sequence ID" value="NZ_JANQDH010000075.1"/>
</dbReference>
<organism evidence="3 4">
    <name type="scientific">Chrysosporum bergii ANA360D</name>
    <dbReference type="NCBI Taxonomy" id="617107"/>
    <lineage>
        <taxon>Bacteria</taxon>
        <taxon>Bacillati</taxon>
        <taxon>Cyanobacteriota</taxon>
        <taxon>Cyanophyceae</taxon>
        <taxon>Nostocales</taxon>
        <taxon>Nodulariaceae</taxon>
        <taxon>Chrysosporum</taxon>
    </lineage>
</organism>
<evidence type="ECO:0000313" key="4">
    <source>
        <dbReference type="Proteomes" id="UP001159387"/>
    </source>
</evidence>
<feature type="region of interest" description="Disordered" evidence="2">
    <location>
        <begin position="275"/>
        <end position="351"/>
    </location>
</feature>
<dbReference type="AlphaFoldDB" id="A0AA43KBW5"/>
<accession>A0AA43KBW5</accession>
<name>A0AA43KBW5_9CYAN</name>
<feature type="coiled-coil region" evidence="1">
    <location>
        <begin position="175"/>
        <end position="237"/>
    </location>
</feature>
<comment type="caution">
    <text evidence="3">The sequence shown here is derived from an EMBL/GenBank/DDBJ whole genome shotgun (WGS) entry which is preliminary data.</text>
</comment>
<dbReference type="PANTHER" id="PTHR37508">
    <property type="entry name" value="TRANSMEMBRANE PROTEIN"/>
    <property type="match status" value="1"/>
</dbReference>
<keyword evidence="4" id="KW-1185">Reference proteome</keyword>
<protein>
    <submittedName>
        <fullName evidence="3">Uncharacterized protein</fullName>
    </submittedName>
</protein>
<proteinExistence type="predicted"/>
<dbReference type="Proteomes" id="UP001159387">
    <property type="component" value="Unassembled WGS sequence"/>
</dbReference>
<keyword evidence="1" id="KW-0175">Coiled coil</keyword>
<evidence type="ECO:0000313" key="3">
    <source>
        <dbReference type="EMBL" id="MDH6060971.1"/>
    </source>
</evidence>
<evidence type="ECO:0000256" key="2">
    <source>
        <dbReference type="SAM" id="MobiDB-lite"/>
    </source>
</evidence>
<dbReference type="PANTHER" id="PTHR37508:SF1">
    <property type="entry name" value="TRANSMEMBRANE PROTEIN"/>
    <property type="match status" value="1"/>
</dbReference>
<reference evidence="3 4" key="1">
    <citation type="journal article" date="2023" name="J. Phycol.">
        <title>Chrysosporum ovalisporum is synonymous with the true-branching cyanobacterium Umezakia natans (Nostocales/Aphanizomenonaceae).</title>
        <authorList>
            <person name="McGregor G.B."/>
            <person name="Sendall B.C."/>
            <person name="Niiyama Y."/>
            <person name="Tuji A."/>
            <person name="Willis A."/>
        </authorList>
    </citation>
    <scope>NUCLEOTIDE SEQUENCE [LARGE SCALE GENOMIC DNA]</scope>
    <source>
        <strain evidence="3 4">ANA360D</strain>
    </source>
</reference>